<evidence type="ECO:0000259" key="1">
    <source>
        <dbReference type="Pfam" id="PF04991"/>
    </source>
</evidence>
<dbReference type="InterPro" id="IPR007074">
    <property type="entry name" value="LicD/FKTN/FKRP_NTP_transf"/>
</dbReference>
<dbReference type="AlphaFoldDB" id="A0A0R2A9Q0"/>
<reference evidence="2 3" key="1">
    <citation type="journal article" date="2015" name="Genome Announc.">
        <title>Expanding the biotechnology potential of lactobacilli through comparative genomics of 213 strains and associated genera.</title>
        <authorList>
            <person name="Sun Z."/>
            <person name="Harris H.M."/>
            <person name="McCann A."/>
            <person name="Guo C."/>
            <person name="Argimon S."/>
            <person name="Zhang W."/>
            <person name="Yang X."/>
            <person name="Jeffery I.B."/>
            <person name="Cooney J.C."/>
            <person name="Kagawa T.F."/>
            <person name="Liu W."/>
            <person name="Song Y."/>
            <person name="Salvetti E."/>
            <person name="Wrobel A."/>
            <person name="Rasinkangas P."/>
            <person name="Parkhill J."/>
            <person name="Rea M.C."/>
            <person name="O'Sullivan O."/>
            <person name="Ritari J."/>
            <person name="Douillard F.P."/>
            <person name="Paul Ross R."/>
            <person name="Yang R."/>
            <person name="Briner A.E."/>
            <person name="Felis G.E."/>
            <person name="de Vos W.M."/>
            <person name="Barrangou R."/>
            <person name="Klaenhammer T.R."/>
            <person name="Caufield P.W."/>
            <person name="Cui Y."/>
            <person name="Zhang H."/>
            <person name="O'Toole P.W."/>
        </authorList>
    </citation>
    <scope>NUCLEOTIDE SEQUENCE [LARGE SCALE GENOMIC DNA]</scope>
    <source>
        <strain evidence="2 3">DSM 20634</strain>
    </source>
</reference>
<dbReference type="Pfam" id="PF04991">
    <property type="entry name" value="LicD"/>
    <property type="match status" value="1"/>
</dbReference>
<dbReference type="Proteomes" id="UP000051733">
    <property type="component" value="Unassembled WGS sequence"/>
</dbReference>
<accession>A0A0R2A9Q0</accession>
<dbReference type="PATRIC" id="fig|1423813.3.peg.622"/>
<dbReference type="InterPro" id="IPR052942">
    <property type="entry name" value="LPS_cholinephosphotransferase"/>
</dbReference>
<sequence length="271" mass="31117">MNLKPIHQIELNLLETFIMLCHQYSLNYFLIGGSLLGAVRHQGFIPWDDDLDVGMPREDYNRFLKVAPVVLSHSAYFLQTPFTDRNYGLSYAKLIDTETQIEEYNNMNHAKKGLFIDIFPFDQISPSSGERTSQMAKLKLLDGSILVRLGYHIVETPLSQMARPLTVKQYNAVRTLKHKREALMQAFSAPHQSDAAFKNLASQYGYDKEILSAEEMTHLTPHLFEHLTVNIPTAYDAILTRMYGNYQQLPNANQQVPKHFKHVSINNNLLF</sequence>
<dbReference type="STRING" id="1423813.FC26_GL000611"/>
<dbReference type="EMBL" id="AYYY01000063">
    <property type="protein sequence ID" value="KRM60521.1"/>
    <property type="molecule type" value="Genomic_DNA"/>
</dbReference>
<evidence type="ECO:0000313" key="3">
    <source>
        <dbReference type="Proteomes" id="UP000051733"/>
    </source>
</evidence>
<protein>
    <submittedName>
        <fullName evidence="2">LPS biosynthesis protein</fullName>
    </submittedName>
</protein>
<proteinExistence type="predicted"/>
<organism evidence="2 3">
    <name type="scientific">Paucilactobacillus vaccinostercus DSM 20634</name>
    <dbReference type="NCBI Taxonomy" id="1423813"/>
    <lineage>
        <taxon>Bacteria</taxon>
        <taxon>Bacillati</taxon>
        <taxon>Bacillota</taxon>
        <taxon>Bacilli</taxon>
        <taxon>Lactobacillales</taxon>
        <taxon>Lactobacillaceae</taxon>
        <taxon>Paucilactobacillus</taxon>
    </lineage>
</organism>
<dbReference type="PANTHER" id="PTHR43404">
    <property type="entry name" value="LIPOPOLYSACCHARIDE CHOLINEPHOSPHOTRANSFERASE LICD"/>
    <property type="match status" value="1"/>
</dbReference>
<comment type="caution">
    <text evidence="2">The sequence shown here is derived from an EMBL/GenBank/DDBJ whole genome shotgun (WGS) entry which is preliminary data.</text>
</comment>
<keyword evidence="3" id="KW-1185">Reference proteome</keyword>
<dbReference type="RefSeq" id="WP_057780715.1">
    <property type="nucleotide sequence ID" value="NZ_AYYY01000063.1"/>
</dbReference>
<dbReference type="OrthoDB" id="9786100at2"/>
<dbReference type="GO" id="GO:0009100">
    <property type="term" value="P:glycoprotein metabolic process"/>
    <property type="evidence" value="ECO:0007669"/>
    <property type="project" value="UniProtKB-ARBA"/>
</dbReference>
<feature type="domain" description="LicD/FKTN/FKRP nucleotidyltransferase" evidence="1">
    <location>
        <begin position="21"/>
        <end position="244"/>
    </location>
</feature>
<evidence type="ECO:0000313" key="2">
    <source>
        <dbReference type="EMBL" id="KRM60521.1"/>
    </source>
</evidence>
<gene>
    <name evidence="2" type="ORF">FC26_GL000611</name>
</gene>
<dbReference type="PANTHER" id="PTHR43404:SF2">
    <property type="entry name" value="LIPOPOLYSACCHARIDE CHOLINEPHOSPHOTRANSFERASE LICD"/>
    <property type="match status" value="1"/>
</dbReference>
<name>A0A0R2A9Q0_9LACO</name>